<organism evidence="2 3">
    <name type="scientific">Pseudomassariella vexata</name>
    <dbReference type="NCBI Taxonomy" id="1141098"/>
    <lineage>
        <taxon>Eukaryota</taxon>
        <taxon>Fungi</taxon>
        <taxon>Dikarya</taxon>
        <taxon>Ascomycota</taxon>
        <taxon>Pezizomycotina</taxon>
        <taxon>Sordariomycetes</taxon>
        <taxon>Xylariomycetidae</taxon>
        <taxon>Amphisphaeriales</taxon>
        <taxon>Pseudomassariaceae</taxon>
        <taxon>Pseudomassariella</taxon>
    </lineage>
</organism>
<proteinExistence type="predicted"/>
<dbReference type="AlphaFoldDB" id="A0A1Y2E377"/>
<comment type="caution">
    <text evidence="2">The sequence shown here is derived from an EMBL/GenBank/DDBJ whole genome shotgun (WGS) entry which is preliminary data.</text>
</comment>
<gene>
    <name evidence="2" type="ORF">BCR38DRAFT_428958</name>
</gene>
<keyword evidence="1" id="KW-0812">Transmembrane</keyword>
<keyword evidence="3" id="KW-1185">Reference proteome</keyword>
<evidence type="ECO:0000256" key="1">
    <source>
        <dbReference type="SAM" id="Phobius"/>
    </source>
</evidence>
<keyword evidence="1" id="KW-1133">Transmembrane helix</keyword>
<dbReference type="Proteomes" id="UP000193689">
    <property type="component" value="Unassembled WGS sequence"/>
</dbReference>
<dbReference type="EMBL" id="MCFJ01000005">
    <property type="protein sequence ID" value="ORY65993.1"/>
    <property type="molecule type" value="Genomic_DNA"/>
</dbReference>
<dbReference type="GeneID" id="63776145"/>
<keyword evidence="1" id="KW-0472">Membrane</keyword>
<evidence type="ECO:0000313" key="3">
    <source>
        <dbReference type="Proteomes" id="UP000193689"/>
    </source>
</evidence>
<feature type="transmembrane region" description="Helical" evidence="1">
    <location>
        <begin position="118"/>
        <end position="140"/>
    </location>
</feature>
<dbReference type="InParanoid" id="A0A1Y2E377"/>
<name>A0A1Y2E377_9PEZI</name>
<reference evidence="2 3" key="1">
    <citation type="submission" date="2016-07" db="EMBL/GenBank/DDBJ databases">
        <title>Pervasive Adenine N6-methylation of Active Genes in Fungi.</title>
        <authorList>
            <consortium name="DOE Joint Genome Institute"/>
            <person name="Mondo S.J."/>
            <person name="Dannebaum R.O."/>
            <person name="Kuo R.C."/>
            <person name="Labutti K."/>
            <person name="Haridas S."/>
            <person name="Kuo A."/>
            <person name="Salamov A."/>
            <person name="Ahrendt S.R."/>
            <person name="Lipzen A."/>
            <person name="Sullivan W."/>
            <person name="Andreopoulos W.B."/>
            <person name="Clum A."/>
            <person name="Lindquist E."/>
            <person name="Daum C."/>
            <person name="Ramamoorthy G.K."/>
            <person name="Gryganskyi A."/>
            <person name="Culley D."/>
            <person name="Magnuson J.K."/>
            <person name="James T.Y."/>
            <person name="O'Malley M.A."/>
            <person name="Stajich J.E."/>
            <person name="Spatafora J.W."/>
            <person name="Visel A."/>
            <person name="Grigoriev I.V."/>
        </authorList>
    </citation>
    <scope>NUCLEOTIDE SEQUENCE [LARGE SCALE GENOMIC DNA]</scope>
    <source>
        <strain evidence="2 3">CBS 129021</strain>
    </source>
</reference>
<evidence type="ECO:0000313" key="2">
    <source>
        <dbReference type="EMBL" id="ORY65993.1"/>
    </source>
</evidence>
<sequence length="195" mass="21018">MAQASDIYEVATTAAGLRDSARDVENASMKKRPGIVAPKSRPNGQAMTATSAIVSSPSAKPTTSKVSVTATETVTNLDTLPTLPEQTHRASCIPMEIHQGLMKEHHDLENRLESEARLATVFIVLSVVAFLAAIGSFIYVRLRLAKRKRMDVATTNNHDIYVCPTSYSMDVAQATSLARAAQADALPPKYPGHMP</sequence>
<dbReference type="RefSeq" id="XP_040716957.1">
    <property type="nucleotide sequence ID" value="XM_040859933.1"/>
</dbReference>
<accession>A0A1Y2E377</accession>
<protein>
    <submittedName>
        <fullName evidence="2">Uncharacterized protein</fullName>
    </submittedName>
</protein>